<dbReference type="Proteomes" id="UP000023541">
    <property type="component" value="Unassembled WGS sequence"/>
</dbReference>
<comment type="caution">
    <text evidence="8">The sequence shown here is derived from an EMBL/GenBank/DDBJ whole genome shotgun (WGS) entry which is preliminary data.</text>
</comment>
<dbReference type="GO" id="GO:0009279">
    <property type="term" value="C:cell outer membrane"/>
    <property type="evidence" value="ECO:0007669"/>
    <property type="project" value="UniProtKB-SubCell"/>
</dbReference>
<dbReference type="Pfam" id="PF07980">
    <property type="entry name" value="SusD_RagB"/>
    <property type="match status" value="1"/>
</dbReference>
<feature type="signal peptide" evidence="6">
    <location>
        <begin position="1"/>
        <end position="27"/>
    </location>
</feature>
<dbReference type="InterPro" id="IPR011990">
    <property type="entry name" value="TPR-like_helical_dom_sf"/>
</dbReference>
<evidence type="ECO:0000259" key="7">
    <source>
        <dbReference type="Pfam" id="PF07980"/>
    </source>
</evidence>
<dbReference type="OrthoDB" id="9794888at2"/>
<sequence length="442" mass="48650">MKFINNNKKIRFIVGLLSFLAVTSCTFDEQIDPNRPSLNDVLSNASVSQLNNLVSAVESTMRNSLAIQTTASGTLARELYLFDADPRNTSDLLGKGPNSSQLDNDSFYSTAAFNSRYICIKNANVLMDALKNTNSVNEQEKSGYRGFAKTIIAYELIQVLKSYNRARIDVSDPDNLGPFLEFDQAIIEVIKILDDAVVDLNNAGTQFKLMLSSGFDGFNTPQTFITFNKGIRAVATLYAGQSSESLDSLNDSFFDLNGDLNVGPKHVYSLNPGDFTNGLFKVPQQSGDQIIVHDSWINDAEAGDTRVTTKTALRPVPAQSSDDLNGANEIALYASNISPIDMIRNEELILVYAEASILANNLADAVTALDVIRNAAGLPNYSGAVTADALTTEMLNQRRYSLWAENHRMFDLRRYDLSNTLPIDRTGDEIFNVFPIPLSENQ</sequence>
<evidence type="ECO:0000313" key="9">
    <source>
        <dbReference type="Proteomes" id="UP000023541"/>
    </source>
</evidence>
<evidence type="ECO:0000256" key="4">
    <source>
        <dbReference type="ARBA" id="ARBA00023136"/>
    </source>
</evidence>
<evidence type="ECO:0000256" key="2">
    <source>
        <dbReference type="ARBA" id="ARBA00006275"/>
    </source>
</evidence>
<accession>A0A023BPB3</accession>
<keyword evidence="4" id="KW-0472">Membrane</keyword>
<evidence type="ECO:0000256" key="6">
    <source>
        <dbReference type="SAM" id="SignalP"/>
    </source>
</evidence>
<proteinExistence type="inferred from homology"/>
<organism evidence="8 9">
    <name type="scientific">Aquimarina atlantica</name>
    <dbReference type="NCBI Taxonomy" id="1317122"/>
    <lineage>
        <taxon>Bacteria</taxon>
        <taxon>Pseudomonadati</taxon>
        <taxon>Bacteroidota</taxon>
        <taxon>Flavobacteriia</taxon>
        <taxon>Flavobacteriales</taxon>
        <taxon>Flavobacteriaceae</taxon>
        <taxon>Aquimarina</taxon>
    </lineage>
</organism>
<dbReference type="Gene3D" id="1.25.40.390">
    <property type="match status" value="1"/>
</dbReference>
<keyword evidence="5" id="KW-0998">Cell outer membrane</keyword>
<protein>
    <submittedName>
        <fullName evidence="8">Glycan metabolism protein RagB</fullName>
    </submittedName>
</protein>
<evidence type="ECO:0000256" key="3">
    <source>
        <dbReference type="ARBA" id="ARBA00022729"/>
    </source>
</evidence>
<dbReference type="RefSeq" id="WP_034246352.1">
    <property type="nucleotide sequence ID" value="NZ_AQRA01000010.1"/>
</dbReference>
<dbReference type="AlphaFoldDB" id="A0A023BPB3"/>
<dbReference type="SUPFAM" id="SSF48452">
    <property type="entry name" value="TPR-like"/>
    <property type="match status" value="1"/>
</dbReference>
<evidence type="ECO:0000313" key="8">
    <source>
        <dbReference type="EMBL" id="EZH71892.1"/>
    </source>
</evidence>
<name>A0A023BPB3_9FLAO</name>
<gene>
    <name evidence="8" type="ORF">ATO12_04555</name>
</gene>
<comment type="subcellular location">
    <subcellularLocation>
        <location evidence="1">Cell outer membrane</location>
    </subcellularLocation>
</comment>
<dbReference type="PROSITE" id="PS51257">
    <property type="entry name" value="PROKAR_LIPOPROTEIN"/>
    <property type="match status" value="1"/>
</dbReference>
<evidence type="ECO:0000256" key="5">
    <source>
        <dbReference type="ARBA" id="ARBA00023237"/>
    </source>
</evidence>
<dbReference type="EMBL" id="AQRA01000010">
    <property type="protein sequence ID" value="EZH71892.1"/>
    <property type="molecule type" value="Genomic_DNA"/>
</dbReference>
<keyword evidence="9" id="KW-1185">Reference proteome</keyword>
<keyword evidence="3 6" id="KW-0732">Signal</keyword>
<dbReference type="InterPro" id="IPR012944">
    <property type="entry name" value="SusD_RagB_dom"/>
</dbReference>
<evidence type="ECO:0000256" key="1">
    <source>
        <dbReference type="ARBA" id="ARBA00004442"/>
    </source>
</evidence>
<feature type="chain" id="PRO_5001512215" evidence="6">
    <location>
        <begin position="28"/>
        <end position="442"/>
    </location>
</feature>
<dbReference type="STRING" id="1317122.ATO12_04555"/>
<dbReference type="eggNOG" id="ENOG502Z8J7">
    <property type="taxonomic scope" value="Bacteria"/>
</dbReference>
<comment type="similarity">
    <text evidence="2">Belongs to the SusD family.</text>
</comment>
<reference evidence="8 9" key="1">
    <citation type="submission" date="2014-04" db="EMBL/GenBank/DDBJ databases">
        <title>Aquimarina sp. 22II-S11-z7 Genome Sequencing.</title>
        <authorList>
            <person name="Lai Q."/>
        </authorList>
    </citation>
    <scope>NUCLEOTIDE SEQUENCE [LARGE SCALE GENOMIC DNA]</scope>
    <source>
        <strain evidence="8 9">22II-S11-z7</strain>
    </source>
</reference>
<feature type="domain" description="RagB/SusD" evidence="7">
    <location>
        <begin position="342"/>
        <end position="417"/>
    </location>
</feature>